<dbReference type="GO" id="GO:0008270">
    <property type="term" value="F:zinc ion binding"/>
    <property type="evidence" value="ECO:0007669"/>
    <property type="project" value="UniProtKB-KW"/>
</dbReference>
<evidence type="ECO:0008006" key="11">
    <source>
        <dbReference type="Google" id="ProtNLM"/>
    </source>
</evidence>
<keyword evidence="5" id="KW-0175">Coiled coil</keyword>
<dbReference type="InterPro" id="IPR003879">
    <property type="entry name" value="Butyrophylin_SPRY"/>
</dbReference>
<dbReference type="InterPro" id="IPR017907">
    <property type="entry name" value="Znf_RING_CS"/>
</dbReference>
<reference evidence="9" key="2">
    <citation type="submission" date="2025-08" db="UniProtKB">
        <authorList>
            <consortium name="Ensembl"/>
        </authorList>
    </citation>
    <scope>IDENTIFICATION</scope>
</reference>
<dbReference type="InterPro" id="IPR013083">
    <property type="entry name" value="Znf_RING/FYVE/PHD"/>
</dbReference>
<dbReference type="InterPro" id="IPR003877">
    <property type="entry name" value="SPRY_dom"/>
</dbReference>
<dbReference type="InterPro" id="IPR027370">
    <property type="entry name" value="Znf-RING_euk"/>
</dbReference>
<reference evidence="9" key="1">
    <citation type="submission" date="2020-06" db="EMBL/GenBank/DDBJ databases">
        <authorList>
            <consortium name="Wellcome Sanger Institute Data Sharing"/>
        </authorList>
    </citation>
    <scope>NUCLEOTIDE SEQUENCE [LARGE SCALE GENOMIC DNA]</scope>
</reference>
<dbReference type="Ensembl" id="ENSGWIT00000000352.1">
    <property type="protein sequence ID" value="ENSGWIP00000000319.1"/>
    <property type="gene ID" value="ENSGWIG00000000216.1"/>
</dbReference>
<dbReference type="PROSITE" id="PS00518">
    <property type="entry name" value="ZF_RING_1"/>
    <property type="match status" value="1"/>
</dbReference>
<dbReference type="InterPro" id="IPR013320">
    <property type="entry name" value="ConA-like_dom_sf"/>
</dbReference>
<dbReference type="Pfam" id="PF00622">
    <property type="entry name" value="SPRY"/>
    <property type="match status" value="1"/>
</dbReference>
<evidence type="ECO:0000259" key="7">
    <source>
        <dbReference type="PROSITE" id="PS50119"/>
    </source>
</evidence>
<evidence type="ECO:0000256" key="1">
    <source>
        <dbReference type="ARBA" id="ARBA00022723"/>
    </source>
</evidence>
<reference evidence="9" key="3">
    <citation type="submission" date="2025-09" db="UniProtKB">
        <authorList>
            <consortium name="Ensembl"/>
        </authorList>
    </citation>
    <scope>IDENTIFICATION</scope>
</reference>
<dbReference type="SUPFAM" id="SSF57850">
    <property type="entry name" value="RING/U-box"/>
    <property type="match status" value="1"/>
</dbReference>
<dbReference type="PROSITE" id="PS50089">
    <property type="entry name" value="ZF_RING_2"/>
    <property type="match status" value="1"/>
</dbReference>
<dbReference type="SUPFAM" id="SSF57845">
    <property type="entry name" value="B-box zinc-binding domain"/>
    <property type="match status" value="1"/>
</dbReference>
<dbReference type="FunFam" id="2.60.120.920:FF:000004">
    <property type="entry name" value="Butyrophilin subfamily 1 member A1"/>
    <property type="match status" value="1"/>
</dbReference>
<dbReference type="SUPFAM" id="SSF49899">
    <property type="entry name" value="Concanavalin A-like lectins/glucanases"/>
    <property type="match status" value="1"/>
</dbReference>
<dbReference type="Gene3D" id="3.30.160.60">
    <property type="entry name" value="Classic Zinc Finger"/>
    <property type="match status" value="1"/>
</dbReference>
<evidence type="ECO:0000259" key="6">
    <source>
        <dbReference type="PROSITE" id="PS50089"/>
    </source>
</evidence>
<dbReference type="PROSITE" id="PS50119">
    <property type="entry name" value="ZF_BBOX"/>
    <property type="match status" value="1"/>
</dbReference>
<organism evidence="9 10">
    <name type="scientific">Gouania willdenowi</name>
    <name type="common">Blunt-snouted clingfish</name>
    <name type="synonym">Lepadogaster willdenowi</name>
    <dbReference type="NCBI Taxonomy" id="441366"/>
    <lineage>
        <taxon>Eukaryota</taxon>
        <taxon>Metazoa</taxon>
        <taxon>Chordata</taxon>
        <taxon>Craniata</taxon>
        <taxon>Vertebrata</taxon>
        <taxon>Euteleostomi</taxon>
        <taxon>Actinopterygii</taxon>
        <taxon>Neopterygii</taxon>
        <taxon>Teleostei</taxon>
        <taxon>Neoteleostei</taxon>
        <taxon>Acanthomorphata</taxon>
        <taxon>Ovalentaria</taxon>
        <taxon>Blenniimorphae</taxon>
        <taxon>Blenniiformes</taxon>
        <taxon>Gobiesocoidei</taxon>
        <taxon>Gobiesocidae</taxon>
        <taxon>Gobiesocinae</taxon>
        <taxon>Gouania</taxon>
    </lineage>
</organism>
<dbReference type="Gene3D" id="3.30.40.10">
    <property type="entry name" value="Zinc/RING finger domain, C3HC4 (zinc finger)"/>
    <property type="match status" value="1"/>
</dbReference>
<dbReference type="PROSITE" id="PS50188">
    <property type="entry name" value="B302_SPRY"/>
    <property type="match status" value="1"/>
</dbReference>
<dbReference type="InterPro" id="IPR000315">
    <property type="entry name" value="Znf_B-box"/>
</dbReference>
<dbReference type="InterPro" id="IPR001841">
    <property type="entry name" value="Znf_RING"/>
</dbReference>
<dbReference type="InterPro" id="IPR001870">
    <property type="entry name" value="B30.2/SPRY"/>
</dbReference>
<evidence type="ECO:0000256" key="4">
    <source>
        <dbReference type="PROSITE-ProRule" id="PRU00024"/>
    </source>
</evidence>
<dbReference type="Gene3D" id="2.60.120.920">
    <property type="match status" value="1"/>
</dbReference>
<dbReference type="Pfam" id="PF25600">
    <property type="entry name" value="TRIM_CC"/>
    <property type="match status" value="1"/>
</dbReference>
<accession>A0A8C5FY65</accession>
<dbReference type="CDD" id="cd12893">
    <property type="entry name" value="SPRY_PRY_TRIM35"/>
    <property type="match status" value="1"/>
</dbReference>
<dbReference type="Pfam" id="PF00643">
    <property type="entry name" value="zf-B_box"/>
    <property type="match status" value="1"/>
</dbReference>
<name>A0A8C5FY65_GOUWI</name>
<feature type="domain" description="B30.2/SPRY" evidence="8">
    <location>
        <begin position="274"/>
        <end position="465"/>
    </location>
</feature>
<evidence type="ECO:0000256" key="5">
    <source>
        <dbReference type="SAM" id="Coils"/>
    </source>
</evidence>
<feature type="domain" description="RING-type" evidence="6">
    <location>
        <begin position="11"/>
        <end position="51"/>
    </location>
</feature>
<evidence type="ECO:0000259" key="8">
    <source>
        <dbReference type="PROSITE" id="PS50188"/>
    </source>
</evidence>
<keyword evidence="2 4" id="KW-0863">Zinc-finger</keyword>
<dbReference type="SMART" id="SM00336">
    <property type="entry name" value="BBOX"/>
    <property type="match status" value="1"/>
</dbReference>
<dbReference type="InterPro" id="IPR043136">
    <property type="entry name" value="B30.2/SPRY_sf"/>
</dbReference>
<dbReference type="InterPro" id="IPR050143">
    <property type="entry name" value="TRIM/RBCC"/>
</dbReference>
<keyword evidence="3" id="KW-0862">Zinc</keyword>
<feature type="domain" description="B box-type" evidence="7">
    <location>
        <begin position="84"/>
        <end position="125"/>
    </location>
</feature>
<evidence type="ECO:0000313" key="9">
    <source>
        <dbReference type="Ensembl" id="ENSGWIP00000000319.1"/>
    </source>
</evidence>
<protein>
    <recommendedName>
        <fullName evidence="11">Zinc-binding protein A33-like</fullName>
    </recommendedName>
</protein>
<dbReference type="AlphaFoldDB" id="A0A8C5FY65"/>
<dbReference type="Proteomes" id="UP000694680">
    <property type="component" value="Chromosome 5"/>
</dbReference>
<keyword evidence="10" id="KW-1185">Reference proteome</keyword>
<keyword evidence="1" id="KW-0479">Metal-binding</keyword>
<dbReference type="InterPro" id="IPR006574">
    <property type="entry name" value="PRY"/>
</dbReference>
<dbReference type="Pfam" id="PF13765">
    <property type="entry name" value="PRY"/>
    <property type="match status" value="1"/>
</dbReference>
<evidence type="ECO:0000256" key="2">
    <source>
        <dbReference type="ARBA" id="ARBA00022771"/>
    </source>
</evidence>
<sequence>MSRGTEEELSCPVCQDIFRDPVVLSCSHSFCNACLKKRWRENEMEECPVCKRRSSRSEPPSNLVLKRLCEGLLLRKNDAPPSLPGGLVCSSHSERLTVFCVDHQQPVCLVCLHSDAHAGHSFRPINEVLKDYREEVWRSLKPLRIKLKLLEDVKENFAQTAEHIKEQAQNTEKQIRDHFEKLRQFLQKEEKLRVEALRDEEEKKFNEMKERVKALSRDIKALSDTIAAMEKDLKAQDQVLLHNYRTSVEATQQRPLLDNPQLIPAALIDVAKHLGNLSYNIWTRMKTMVSYSPVVLDPNTSHPELVLSEDLTTVRHQDQKQELPQNPERFDVCRIVLGSVGFRSGTHTWDVEVGVGTNWFVGVAAESVQKKGKHPSKLWRVGHFEGEYIARSLAEPSTVLTGLNQLRKIRVYLDWDRGQLRFYDLDTDTHIYTFTHTFNERLYPYFNTVNTRPIKIIIHLECSNLILM</sequence>
<dbReference type="PRINTS" id="PR01407">
    <property type="entry name" value="BUTYPHLNCDUF"/>
</dbReference>
<proteinExistence type="predicted"/>
<dbReference type="SMART" id="SM00589">
    <property type="entry name" value="PRY"/>
    <property type="match status" value="1"/>
</dbReference>
<dbReference type="InterPro" id="IPR058030">
    <property type="entry name" value="TRIM8/14/16/25/29/45/65_CC"/>
</dbReference>
<dbReference type="PANTHER" id="PTHR24103">
    <property type="entry name" value="E3 UBIQUITIN-PROTEIN LIGASE TRIM"/>
    <property type="match status" value="1"/>
</dbReference>
<dbReference type="Pfam" id="PF13445">
    <property type="entry name" value="zf-RING_UBOX"/>
    <property type="match status" value="1"/>
</dbReference>
<evidence type="ECO:0000313" key="10">
    <source>
        <dbReference type="Proteomes" id="UP000694680"/>
    </source>
</evidence>
<evidence type="ECO:0000256" key="3">
    <source>
        <dbReference type="ARBA" id="ARBA00022833"/>
    </source>
</evidence>
<dbReference type="SMART" id="SM00184">
    <property type="entry name" value="RING"/>
    <property type="match status" value="1"/>
</dbReference>
<feature type="coiled-coil region" evidence="5">
    <location>
        <begin position="147"/>
        <end position="239"/>
    </location>
</feature>